<dbReference type="EMBL" id="VSRR010001679">
    <property type="protein sequence ID" value="MPC26981.1"/>
    <property type="molecule type" value="Genomic_DNA"/>
</dbReference>
<comment type="caution">
    <text evidence="2">The sequence shown here is derived from an EMBL/GenBank/DDBJ whole genome shotgun (WGS) entry which is preliminary data.</text>
</comment>
<evidence type="ECO:0000313" key="2">
    <source>
        <dbReference type="EMBL" id="MPC26981.1"/>
    </source>
</evidence>
<dbReference type="Proteomes" id="UP000324222">
    <property type="component" value="Unassembled WGS sequence"/>
</dbReference>
<feature type="compositionally biased region" description="Low complexity" evidence="1">
    <location>
        <begin position="13"/>
        <end position="23"/>
    </location>
</feature>
<keyword evidence="3" id="KW-1185">Reference proteome</keyword>
<gene>
    <name evidence="2" type="ORF">E2C01_020133</name>
</gene>
<organism evidence="2 3">
    <name type="scientific">Portunus trituberculatus</name>
    <name type="common">Swimming crab</name>
    <name type="synonym">Neptunus trituberculatus</name>
    <dbReference type="NCBI Taxonomy" id="210409"/>
    <lineage>
        <taxon>Eukaryota</taxon>
        <taxon>Metazoa</taxon>
        <taxon>Ecdysozoa</taxon>
        <taxon>Arthropoda</taxon>
        <taxon>Crustacea</taxon>
        <taxon>Multicrustacea</taxon>
        <taxon>Malacostraca</taxon>
        <taxon>Eumalacostraca</taxon>
        <taxon>Eucarida</taxon>
        <taxon>Decapoda</taxon>
        <taxon>Pleocyemata</taxon>
        <taxon>Brachyura</taxon>
        <taxon>Eubrachyura</taxon>
        <taxon>Portunoidea</taxon>
        <taxon>Portunidae</taxon>
        <taxon>Portuninae</taxon>
        <taxon>Portunus</taxon>
    </lineage>
</organism>
<sequence length="61" mass="6913">MEQQRHCNVRGGTQTPTTTTTTTSTTWQLALDPLLALWLVWHPHHLACLSPLATHHQTSVW</sequence>
<accession>A0A5B7DZ60</accession>
<name>A0A5B7DZ60_PORTR</name>
<protein>
    <submittedName>
        <fullName evidence="2">Uncharacterized protein</fullName>
    </submittedName>
</protein>
<evidence type="ECO:0000313" key="3">
    <source>
        <dbReference type="Proteomes" id="UP000324222"/>
    </source>
</evidence>
<dbReference type="AlphaFoldDB" id="A0A5B7DZ60"/>
<evidence type="ECO:0000256" key="1">
    <source>
        <dbReference type="SAM" id="MobiDB-lite"/>
    </source>
</evidence>
<feature type="region of interest" description="Disordered" evidence="1">
    <location>
        <begin position="1"/>
        <end position="23"/>
    </location>
</feature>
<proteinExistence type="predicted"/>
<reference evidence="2" key="1">
    <citation type="submission" date="2019-05" db="EMBL/GenBank/DDBJ databases">
        <title>Another draft genome of Portunus trituberculatus and its Hox gene families provides insights of decapod evolution.</title>
        <authorList>
            <person name="Jeong J.-H."/>
            <person name="Song I."/>
            <person name="Kim S."/>
            <person name="Choi T."/>
            <person name="Kim D."/>
            <person name="Ryu S."/>
            <person name="Kim W."/>
        </authorList>
    </citation>
    <scope>NUCLEOTIDE SEQUENCE [LARGE SCALE GENOMIC DNA]</scope>
    <source>
        <tissue evidence="2">Muscle</tissue>
    </source>
</reference>